<protein>
    <submittedName>
        <fullName evidence="1">Uncharacterized protein</fullName>
    </submittedName>
</protein>
<evidence type="ECO:0000313" key="1">
    <source>
        <dbReference type="EMBL" id="MBX66097.1"/>
    </source>
</evidence>
<reference evidence="1" key="1">
    <citation type="submission" date="2018-02" db="EMBL/GenBank/DDBJ databases">
        <title>Rhizophora mucronata_Transcriptome.</title>
        <authorList>
            <person name="Meera S.P."/>
            <person name="Sreeshan A."/>
            <person name="Augustine A."/>
        </authorList>
    </citation>
    <scope>NUCLEOTIDE SEQUENCE</scope>
    <source>
        <tissue evidence="1">Leaf</tissue>
    </source>
</reference>
<accession>A0A2P2QGS9</accession>
<dbReference type="AlphaFoldDB" id="A0A2P2QGS9"/>
<sequence>MHEKLDARNPFHGVAYGSTALNCVLPCICIISFGDFY</sequence>
<name>A0A2P2QGS9_RHIMU</name>
<organism evidence="1">
    <name type="scientific">Rhizophora mucronata</name>
    <name type="common">Asiatic mangrove</name>
    <dbReference type="NCBI Taxonomy" id="61149"/>
    <lineage>
        <taxon>Eukaryota</taxon>
        <taxon>Viridiplantae</taxon>
        <taxon>Streptophyta</taxon>
        <taxon>Embryophyta</taxon>
        <taxon>Tracheophyta</taxon>
        <taxon>Spermatophyta</taxon>
        <taxon>Magnoliopsida</taxon>
        <taxon>eudicotyledons</taxon>
        <taxon>Gunneridae</taxon>
        <taxon>Pentapetalae</taxon>
        <taxon>rosids</taxon>
        <taxon>fabids</taxon>
        <taxon>Malpighiales</taxon>
        <taxon>Rhizophoraceae</taxon>
        <taxon>Rhizophora</taxon>
    </lineage>
</organism>
<proteinExistence type="predicted"/>
<dbReference type="EMBL" id="GGEC01085613">
    <property type="protein sequence ID" value="MBX66097.1"/>
    <property type="molecule type" value="Transcribed_RNA"/>
</dbReference>